<proteinExistence type="predicted"/>
<dbReference type="Gene3D" id="2.120.10.30">
    <property type="entry name" value="TolB, C-terminal domain"/>
    <property type="match status" value="1"/>
</dbReference>
<evidence type="ECO:0008006" key="3">
    <source>
        <dbReference type="Google" id="ProtNLM"/>
    </source>
</evidence>
<dbReference type="InterPro" id="IPR051288">
    <property type="entry name" value="Serum_paraoxonase/arylesterase"/>
</dbReference>
<name>F8NV90_SERL9</name>
<dbReference type="InterPro" id="IPR011042">
    <property type="entry name" value="6-blade_b-propeller_TolB-like"/>
</dbReference>
<dbReference type="KEGG" id="sla:SERLADRAFT_465370"/>
<dbReference type="GeneID" id="18818885"/>
<dbReference type="SUPFAM" id="SSF63829">
    <property type="entry name" value="Calcium-dependent phosphotriesterase"/>
    <property type="match status" value="1"/>
</dbReference>
<evidence type="ECO:0000313" key="2">
    <source>
        <dbReference type="EMBL" id="EGO25352.1"/>
    </source>
</evidence>
<dbReference type="EMBL" id="GL945433">
    <property type="protein sequence ID" value="EGO25352.1"/>
    <property type="molecule type" value="Genomic_DNA"/>
</dbReference>
<gene>
    <name evidence="2" type="ORF">SERLADRAFT_465370</name>
</gene>
<evidence type="ECO:0000256" key="1">
    <source>
        <dbReference type="SAM" id="Phobius"/>
    </source>
</evidence>
<keyword evidence="1" id="KW-0812">Transmembrane</keyword>
<keyword evidence="1" id="KW-0472">Membrane</keyword>
<dbReference type="Proteomes" id="UP000008064">
    <property type="component" value="Unassembled WGS sequence"/>
</dbReference>
<feature type="transmembrane region" description="Helical" evidence="1">
    <location>
        <begin position="6"/>
        <end position="26"/>
    </location>
</feature>
<keyword evidence="1" id="KW-1133">Transmembrane helix</keyword>
<dbReference type="PANTHER" id="PTHR11799">
    <property type="entry name" value="PARAOXONASE"/>
    <property type="match status" value="1"/>
</dbReference>
<organism>
    <name type="scientific">Serpula lacrymans var. lacrymans (strain S7.9)</name>
    <name type="common">Dry rot fungus</name>
    <dbReference type="NCBI Taxonomy" id="578457"/>
    <lineage>
        <taxon>Eukaryota</taxon>
        <taxon>Fungi</taxon>
        <taxon>Dikarya</taxon>
        <taxon>Basidiomycota</taxon>
        <taxon>Agaricomycotina</taxon>
        <taxon>Agaricomycetes</taxon>
        <taxon>Agaricomycetidae</taxon>
        <taxon>Boletales</taxon>
        <taxon>Coniophorineae</taxon>
        <taxon>Serpulaceae</taxon>
        <taxon>Serpula</taxon>
    </lineage>
</organism>
<dbReference type="RefSeq" id="XP_007317474.1">
    <property type="nucleotide sequence ID" value="XM_007317412.1"/>
</dbReference>
<accession>F8NV90</accession>
<sequence>MALPQLPRVLLSIAVLLAAIVGGLYLQIRPLLLAGGLGRVIESVGNRNCSMVPELQACEKVVLHQPTGKIYLACSALETRVSWTPALNRLDATGVSGQDYVATYDPSTHGITRLKLAGFNSTRGIHVHGMDVVPSSVDPSLLYVYLVNHRPPAYGDAKKLGADSVIEVFKTRLGSDVLTHVQTYADQIIITPNDVVGSSDGNSFYFTNDHGLKTGLRRLVSTLLLTPDSSVGFCHADQGCKYAITGLHSSNGITRGKSMNDTFYVADCGLGDVNVLERQWDNTLVLTEVIKTGTALDNLALDDDGAVWVAGLSDAIGLLTKFSDLSYKVASSAFRITINSGPSSFYGERYQVDKVFEDSGEIASGTTSVVYDSQRKRLFLHGIASPHLDFLFVSHRSGYIY</sequence>
<reference evidence="2" key="1">
    <citation type="submission" date="2011-04" db="EMBL/GenBank/DDBJ databases">
        <title>Evolution of plant cell wall degrading machinery underlies the functional diversity of forest fungi.</title>
        <authorList>
            <consortium name="US DOE Joint Genome Institute (JGI-PGF)"/>
            <person name="Eastwood D.C."/>
            <person name="Floudas D."/>
            <person name="Binder M."/>
            <person name="Majcherczyk A."/>
            <person name="Schneider P."/>
            <person name="Aerts A."/>
            <person name="Asiegbu F.O."/>
            <person name="Baker S.E."/>
            <person name="Barry K."/>
            <person name="Bendiksby M."/>
            <person name="Blumentritt M."/>
            <person name="Coutinho P.M."/>
            <person name="Cullen D."/>
            <person name="Cullen D."/>
            <person name="Gathman A."/>
            <person name="Goodell B."/>
            <person name="Henrissat B."/>
            <person name="Ihrmark K."/>
            <person name="Kauserud H."/>
            <person name="Kohler A."/>
            <person name="LaButti K."/>
            <person name="Lapidus A."/>
            <person name="Lavin J.L."/>
            <person name="Lee Y.-H."/>
            <person name="Lindquist E."/>
            <person name="Lilly W."/>
            <person name="Lucas S."/>
            <person name="Morin E."/>
            <person name="Murat C."/>
            <person name="Oguiza J.A."/>
            <person name="Park J."/>
            <person name="Pisabarro A.G."/>
            <person name="Riley R."/>
            <person name="Rosling A."/>
            <person name="Salamov A."/>
            <person name="Schmidt O."/>
            <person name="Schmutz J."/>
            <person name="Skrede I."/>
            <person name="Stenlid J."/>
            <person name="Wiebenga A."/>
            <person name="Xie X."/>
            <person name="Kues U."/>
            <person name="Hibbett D.S."/>
            <person name="Hoffmeister D."/>
            <person name="Hogberg N."/>
            <person name="Martin F."/>
            <person name="Grigoriev I.V."/>
            <person name="Watkinson S.C."/>
        </authorList>
    </citation>
    <scope>NUCLEOTIDE SEQUENCE</scope>
    <source>
        <strain evidence="2">S7.9</strain>
    </source>
</reference>
<dbReference type="HOGENOM" id="CLU_033924_2_0_1"/>
<dbReference type="PANTHER" id="PTHR11799:SF12">
    <property type="entry name" value="PARAOXONASE-RELATED"/>
    <property type="match status" value="1"/>
</dbReference>
<dbReference type="AlphaFoldDB" id="F8NV90"/>
<protein>
    <recommendedName>
        <fullName evidence="3">SMP-30/Gluconolactonase/LRE-like region domain-containing protein</fullName>
    </recommendedName>
</protein>
<dbReference type="OrthoDB" id="5307922at2759"/>